<evidence type="ECO:0000313" key="3">
    <source>
        <dbReference type="Proteomes" id="UP001148838"/>
    </source>
</evidence>
<feature type="region of interest" description="Disordered" evidence="1">
    <location>
        <begin position="84"/>
        <end position="110"/>
    </location>
</feature>
<sequence>MAGLCEGGNEPPGSLKAINGAPSASRLWMNGFASRPDDKQSTLSRIVNFIEENDVAKHCDAMLSTNGDQDLSDNDGEIDAIESFEGGDASSSYCASSVESSSDEEDENVDSAAVQCIFK</sequence>
<name>A0ABQ8SWC3_PERAM</name>
<accession>A0ABQ8SWC3</accession>
<dbReference type="Proteomes" id="UP001148838">
    <property type="component" value="Unassembled WGS sequence"/>
</dbReference>
<keyword evidence="3" id="KW-1185">Reference proteome</keyword>
<dbReference type="EMBL" id="JAJSOF020000019">
    <property type="protein sequence ID" value="KAJ4438504.1"/>
    <property type="molecule type" value="Genomic_DNA"/>
</dbReference>
<comment type="caution">
    <text evidence="2">The sequence shown here is derived from an EMBL/GenBank/DDBJ whole genome shotgun (WGS) entry which is preliminary data.</text>
</comment>
<reference evidence="2 3" key="1">
    <citation type="journal article" date="2022" name="Allergy">
        <title>Genome assembly and annotation of Periplaneta americana reveal a comprehensive cockroach allergen profile.</title>
        <authorList>
            <person name="Wang L."/>
            <person name="Xiong Q."/>
            <person name="Saelim N."/>
            <person name="Wang L."/>
            <person name="Nong W."/>
            <person name="Wan A.T."/>
            <person name="Shi M."/>
            <person name="Liu X."/>
            <person name="Cao Q."/>
            <person name="Hui J.H.L."/>
            <person name="Sookrung N."/>
            <person name="Leung T.F."/>
            <person name="Tungtrongchitr A."/>
            <person name="Tsui S.K.W."/>
        </authorList>
    </citation>
    <scope>NUCLEOTIDE SEQUENCE [LARGE SCALE GENOMIC DNA]</scope>
    <source>
        <strain evidence="2">PWHHKU_190912</strain>
    </source>
</reference>
<gene>
    <name evidence="2" type="ORF">ANN_14449</name>
</gene>
<proteinExistence type="predicted"/>
<feature type="compositionally biased region" description="Low complexity" evidence="1">
    <location>
        <begin position="88"/>
        <end position="100"/>
    </location>
</feature>
<evidence type="ECO:0000256" key="1">
    <source>
        <dbReference type="SAM" id="MobiDB-lite"/>
    </source>
</evidence>
<protein>
    <submittedName>
        <fullName evidence="2">Uncharacterized protein</fullName>
    </submittedName>
</protein>
<organism evidence="2 3">
    <name type="scientific">Periplaneta americana</name>
    <name type="common">American cockroach</name>
    <name type="synonym">Blatta americana</name>
    <dbReference type="NCBI Taxonomy" id="6978"/>
    <lineage>
        <taxon>Eukaryota</taxon>
        <taxon>Metazoa</taxon>
        <taxon>Ecdysozoa</taxon>
        <taxon>Arthropoda</taxon>
        <taxon>Hexapoda</taxon>
        <taxon>Insecta</taxon>
        <taxon>Pterygota</taxon>
        <taxon>Neoptera</taxon>
        <taxon>Polyneoptera</taxon>
        <taxon>Dictyoptera</taxon>
        <taxon>Blattodea</taxon>
        <taxon>Blattoidea</taxon>
        <taxon>Blattidae</taxon>
        <taxon>Blattinae</taxon>
        <taxon>Periplaneta</taxon>
    </lineage>
</organism>
<evidence type="ECO:0000313" key="2">
    <source>
        <dbReference type="EMBL" id="KAJ4438504.1"/>
    </source>
</evidence>